<reference evidence="11" key="1">
    <citation type="submission" date="2023-08" db="EMBL/GenBank/DDBJ databases">
        <authorList>
            <person name="Alioto T."/>
            <person name="Alioto T."/>
            <person name="Gomez Garrido J."/>
        </authorList>
    </citation>
    <scope>NUCLEOTIDE SEQUENCE</scope>
</reference>
<feature type="region of interest" description="Disordered" evidence="9">
    <location>
        <begin position="393"/>
        <end position="430"/>
    </location>
</feature>
<dbReference type="GO" id="GO:0008270">
    <property type="term" value="F:zinc ion binding"/>
    <property type="evidence" value="ECO:0007669"/>
    <property type="project" value="UniProtKB-KW"/>
</dbReference>
<feature type="domain" description="C2H2-type" evidence="10">
    <location>
        <begin position="277"/>
        <end position="304"/>
    </location>
</feature>
<evidence type="ECO:0000256" key="6">
    <source>
        <dbReference type="ARBA" id="ARBA00023125"/>
    </source>
</evidence>
<gene>
    <name evidence="11" type="ORF">XNOV1_A034785</name>
</gene>
<feature type="domain" description="C2H2-type" evidence="10">
    <location>
        <begin position="664"/>
        <end position="691"/>
    </location>
</feature>
<feature type="domain" description="C2H2-type" evidence="10">
    <location>
        <begin position="333"/>
        <end position="360"/>
    </location>
</feature>
<evidence type="ECO:0000313" key="12">
    <source>
        <dbReference type="Proteomes" id="UP001178508"/>
    </source>
</evidence>
<dbReference type="GO" id="GO:0045893">
    <property type="term" value="P:positive regulation of DNA-templated transcription"/>
    <property type="evidence" value="ECO:0007669"/>
    <property type="project" value="UniProtKB-ARBA"/>
</dbReference>
<comment type="subcellular location">
    <subcellularLocation>
        <location evidence="1">Nucleus</location>
    </subcellularLocation>
</comment>
<dbReference type="FunFam" id="3.30.160.60:FF:000446">
    <property type="entry name" value="Zinc finger protein"/>
    <property type="match status" value="1"/>
</dbReference>
<keyword evidence="2" id="KW-0479">Metal-binding</keyword>
<feature type="region of interest" description="Disordered" evidence="9">
    <location>
        <begin position="191"/>
        <end position="214"/>
    </location>
</feature>
<dbReference type="FunFam" id="3.30.160.60:FF:001732">
    <property type="entry name" value="Zgc:162936"/>
    <property type="match status" value="1"/>
</dbReference>
<dbReference type="InterPro" id="IPR036236">
    <property type="entry name" value="Znf_C2H2_sf"/>
</dbReference>
<dbReference type="FunFam" id="3.30.160.60:FF:000100">
    <property type="entry name" value="Zinc finger 45-like"/>
    <property type="match status" value="2"/>
</dbReference>
<accession>A0AAV1HIP8</accession>
<feature type="compositionally biased region" description="Basic and acidic residues" evidence="9">
    <location>
        <begin position="622"/>
        <end position="637"/>
    </location>
</feature>
<feature type="domain" description="C2H2-type" evidence="10">
    <location>
        <begin position="361"/>
        <end position="388"/>
    </location>
</feature>
<keyword evidence="7" id="KW-0539">Nucleus</keyword>
<feature type="domain" description="C2H2-type" evidence="10">
    <location>
        <begin position="249"/>
        <end position="276"/>
    </location>
</feature>
<sequence>MDERSWSWCVVPVRSLDVCKMSGFLDLKDLLLTGQTTRSGEEEELHRPRKTGLDDDGIRTSELIHMTDVQQLSGVKEEPPEQQEWSSSLDQQDPAEPEPPHIKEEEEEVWSSQEGEQLQGLEEADTSKFSFTPVCVKSEDDEEEPQSSQLHQRPRDQMEPGADGEDCGGPKTKVRHVCCEIREHQSVMRPVLDQDSEPGQTLEEKSSLTTPPRVHTGEKPFRCSVCGKDFDQESNLDTHMIIHTGGKSFSCPECGSRYKYQGHLDAHMQAHTGEKPHSCCDCGKRLSTNANLTVYGRSHTEEKPYSCYECGKSFNQKGSLARHMLVHSGEKPFSCSVCGRRFNRKWHLTRHMLVHRAEKPFSCSECSLRFNTESGLTLHMIFHRGEKPYSCTAGDKRVSGQSQSKPRKLVQGREGCRGPEPARNQDPGLYSHAEIEVKLEDSSEPETEDSEEGWGVHEVHQSPATFVSNGKHVLISESEETFDYTHLLRNNQTEEEEEELLTGSPYQDQVTGGLCDHMTDQDDPEPLITKQEQEEFWVNRADITKFTFSPVSVKREDSREEPQSSQMEPGADGEDCGGREPGRDSDPGPQTEIKTQDSSETEDSVDSDFWKETTDLQSDIRPVGDRRDPIRGEKPHSCSDCGKTFKNKQNLSIHMTIHTGEKPFSCSECGKRFNRKGSLTRHMLLYRGEKPFSCSVCSKRFNRKWHLTRHMLVHKTEKPFSCSECSVRFSKESGLTLHMTFHRGEKPYSCSV</sequence>
<dbReference type="FunFam" id="3.30.160.60:FF:002343">
    <property type="entry name" value="Zinc finger protein 33A"/>
    <property type="match status" value="1"/>
</dbReference>
<dbReference type="GO" id="GO:0006357">
    <property type="term" value="P:regulation of transcription by RNA polymerase II"/>
    <property type="evidence" value="ECO:0007669"/>
    <property type="project" value="TreeGrafter"/>
</dbReference>
<feature type="region of interest" description="Disordered" evidence="9">
    <location>
        <begin position="551"/>
        <end position="639"/>
    </location>
</feature>
<dbReference type="InterPro" id="IPR013087">
    <property type="entry name" value="Znf_C2H2_type"/>
</dbReference>
<evidence type="ECO:0000256" key="7">
    <source>
        <dbReference type="ARBA" id="ARBA00023242"/>
    </source>
</evidence>
<dbReference type="Pfam" id="PF00096">
    <property type="entry name" value="zf-C2H2"/>
    <property type="match status" value="7"/>
</dbReference>
<dbReference type="AlphaFoldDB" id="A0AAV1HIP8"/>
<protein>
    <submittedName>
        <fullName evidence="11">Zinc finger protein 454-like isoform X5</fullName>
    </submittedName>
</protein>
<dbReference type="GO" id="GO:0003700">
    <property type="term" value="F:DNA-binding transcription factor activity"/>
    <property type="evidence" value="ECO:0007669"/>
    <property type="project" value="TreeGrafter"/>
</dbReference>
<feature type="domain" description="C2H2-type" evidence="10">
    <location>
        <begin position="221"/>
        <end position="248"/>
    </location>
</feature>
<feature type="domain" description="C2H2-type" evidence="10">
    <location>
        <begin position="636"/>
        <end position="663"/>
    </location>
</feature>
<name>A0AAV1HIP8_XYRNO</name>
<feature type="domain" description="C2H2-type" evidence="10">
    <location>
        <begin position="305"/>
        <end position="332"/>
    </location>
</feature>
<evidence type="ECO:0000256" key="4">
    <source>
        <dbReference type="ARBA" id="ARBA00022771"/>
    </source>
</evidence>
<dbReference type="FunFam" id="3.30.160.60:FF:000912">
    <property type="entry name" value="Zinc finger protein 660"/>
    <property type="match status" value="1"/>
</dbReference>
<dbReference type="PANTHER" id="PTHR24390">
    <property type="entry name" value="ZINC FINGER PROTEIN"/>
    <property type="match status" value="1"/>
</dbReference>
<feature type="compositionally biased region" description="Low complexity" evidence="9">
    <location>
        <begin position="110"/>
        <end position="121"/>
    </location>
</feature>
<dbReference type="FunFam" id="3.30.160.60:FF:001527">
    <property type="entry name" value="Zinc finger protein"/>
    <property type="match status" value="2"/>
</dbReference>
<feature type="region of interest" description="Disordered" evidence="9">
    <location>
        <begin position="37"/>
        <end position="170"/>
    </location>
</feature>
<feature type="compositionally biased region" description="Basic and acidic residues" evidence="9">
    <location>
        <begin position="576"/>
        <end position="586"/>
    </location>
</feature>
<dbReference type="GO" id="GO:0005634">
    <property type="term" value="C:nucleus"/>
    <property type="evidence" value="ECO:0007669"/>
    <property type="project" value="UniProtKB-SubCell"/>
</dbReference>
<evidence type="ECO:0000259" key="10">
    <source>
        <dbReference type="PROSITE" id="PS50157"/>
    </source>
</evidence>
<organism evidence="11 12">
    <name type="scientific">Xyrichtys novacula</name>
    <name type="common">Pearly razorfish</name>
    <name type="synonym">Hemipteronotus novacula</name>
    <dbReference type="NCBI Taxonomy" id="13765"/>
    <lineage>
        <taxon>Eukaryota</taxon>
        <taxon>Metazoa</taxon>
        <taxon>Chordata</taxon>
        <taxon>Craniata</taxon>
        <taxon>Vertebrata</taxon>
        <taxon>Euteleostomi</taxon>
        <taxon>Actinopterygii</taxon>
        <taxon>Neopterygii</taxon>
        <taxon>Teleostei</taxon>
        <taxon>Neoteleostei</taxon>
        <taxon>Acanthomorphata</taxon>
        <taxon>Eupercaria</taxon>
        <taxon>Labriformes</taxon>
        <taxon>Labridae</taxon>
        <taxon>Xyrichtys</taxon>
    </lineage>
</organism>
<dbReference type="PANTHER" id="PTHR24390:SF159">
    <property type="entry name" value="GROWTH FACTOR INDEPENDENT 1 TRANSCRIPTIONAL REPRESSOR"/>
    <property type="match status" value="1"/>
</dbReference>
<evidence type="ECO:0000256" key="9">
    <source>
        <dbReference type="SAM" id="MobiDB-lite"/>
    </source>
</evidence>
<keyword evidence="12" id="KW-1185">Reference proteome</keyword>
<evidence type="ECO:0000256" key="3">
    <source>
        <dbReference type="ARBA" id="ARBA00022737"/>
    </source>
</evidence>
<feature type="domain" description="C2H2-type" evidence="10">
    <location>
        <begin position="720"/>
        <end position="747"/>
    </location>
</feature>
<dbReference type="PROSITE" id="PS00028">
    <property type="entry name" value="ZINC_FINGER_C2H2_1"/>
    <property type="match status" value="8"/>
</dbReference>
<feature type="compositionally biased region" description="Basic and acidic residues" evidence="9">
    <location>
        <begin position="553"/>
        <end position="562"/>
    </location>
</feature>
<dbReference type="EMBL" id="OY660884">
    <property type="protein sequence ID" value="CAJ1084257.1"/>
    <property type="molecule type" value="Genomic_DNA"/>
</dbReference>
<dbReference type="Pfam" id="PF13912">
    <property type="entry name" value="zf-C2H2_6"/>
    <property type="match status" value="2"/>
</dbReference>
<evidence type="ECO:0000256" key="5">
    <source>
        <dbReference type="ARBA" id="ARBA00022833"/>
    </source>
</evidence>
<evidence type="ECO:0000256" key="2">
    <source>
        <dbReference type="ARBA" id="ARBA00022723"/>
    </source>
</evidence>
<dbReference type="SMART" id="SM00355">
    <property type="entry name" value="ZnF_C2H2"/>
    <property type="match status" value="9"/>
</dbReference>
<proteinExistence type="predicted"/>
<keyword evidence="3" id="KW-0677">Repeat</keyword>
<keyword evidence="6" id="KW-0238">DNA-binding</keyword>
<evidence type="ECO:0000313" key="11">
    <source>
        <dbReference type="EMBL" id="CAJ1084257.1"/>
    </source>
</evidence>
<evidence type="ECO:0000256" key="8">
    <source>
        <dbReference type="PROSITE-ProRule" id="PRU00042"/>
    </source>
</evidence>
<keyword evidence="5" id="KW-0862">Zinc</keyword>
<feature type="domain" description="C2H2-type" evidence="10">
    <location>
        <begin position="692"/>
        <end position="719"/>
    </location>
</feature>
<dbReference type="Proteomes" id="UP001178508">
    <property type="component" value="Chromosome 21"/>
</dbReference>
<keyword evidence="4 8" id="KW-0863">Zinc-finger</keyword>
<dbReference type="PROSITE" id="PS50157">
    <property type="entry name" value="ZINC_FINGER_C2H2_2"/>
    <property type="match status" value="10"/>
</dbReference>
<dbReference type="GO" id="GO:0000978">
    <property type="term" value="F:RNA polymerase II cis-regulatory region sequence-specific DNA binding"/>
    <property type="evidence" value="ECO:0007669"/>
    <property type="project" value="TreeGrafter"/>
</dbReference>
<dbReference type="SUPFAM" id="SSF57667">
    <property type="entry name" value="beta-beta-alpha zinc fingers"/>
    <property type="match status" value="6"/>
</dbReference>
<evidence type="ECO:0000256" key="1">
    <source>
        <dbReference type="ARBA" id="ARBA00004123"/>
    </source>
</evidence>
<dbReference type="FunFam" id="3.30.160.60:FF:000478">
    <property type="entry name" value="Zinc finger protein 133"/>
    <property type="match status" value="2"/>
</dbReference>
<dbReference type="GO" id="GO:0005694">
    <property type="term" value="C:chromosome"/>
    <property type="evidence" value="ECO:0007669"/>
    <property type="project" value="UniProtKB-ARBA"/>
</dbReference>
<dbReference type="Gene3D" id="3.30.160.60">
    <property type="entry name" value="Classic Zinc Finger"/>
    <property type="match status" value="10"/>
</dbReference>